<dbReference type="AlphaFoldDB" id="A0A059EY54"/>
<evidence type="ECO:0000313" key="1">
    <source>
        <dbReference type="EMBL" id="KCZ79968.1"/>
    </source>
</evidence>
<gene>
    <name evidence="1" type="ORF">H312_02617</name>
    <name evidence="2" type="ORF">H312_02626</name>
</gene>
<dbReference type="EMBL" id="KK365213">
    <property type="protein sequence ID" value="KCZ79977.1"/>
    <property type="molecule type" value="Genomic_DNA"/>
</dbReference>
<dbReference type="EMBL" id="KK365213">
    <property type="protein sequence ID" value="KCZ79968.1"/>
    <property type="molecule type" value="Genomic_DNA"/>
</dbReference>
<keyword evidence="3" id="KW-1185">Reference proteome</keyword>
<dbReference type="VEuPathDB" id="MicrosporidiaDB:H312_02626"/>
<name>A0A059EY54_9MICR</name>
<dbReference type="Proteomes" id="UP000030655">
    <property type="component" value="Unassembled WGS sequence"/>
</dbReference>
<proteinExistence type="predicted"/>
<dbReference type="VEuPathDB" id="MicrosporidiaDB:H312_02617"/>
<accession>A0A059EY54</accession>
<reference evidence="3" key="1">
    <citation type="submission" date="2013-02" db="EMBL/GenBank/DDBJ databases">
        <authorList>
            <consortium name="The Broad Institute Genome Sequencing Platform"/>
            <person name="Cuomo C."/>
            <person name="Becnel J."/>
            <person name="Sanscrainte N."/>
            <person name="Walker B."/>
            <person name="Young S.K."/>
            <person name="Zeng Q."/>
            <person name="Gargeya S."/>
            <person name="Fitzgerald M."/>
            <person name="Haas B."/>
            <person name="Abouelleil A."/>
            <person name="Alvarado L."/>
            <person name="Arachchi H.M."/>
            <person name="Berlin A.M."/>
            <person name="Chapman S.B."/>
            <person name="Dewar J."/>
            <person name="Goldberg J."/>
            <person name="Griggs A."/>
            <person name="Gujja S."/>
            <person name="Hansen M."/>
            <person name="Howarth C."/>
            <person name="Imamovic A."/>
            <person name="Larimer J."/>
            <person name="McCowan C."/>
            <person name="Murphy C."/>
            <person name="Neiman D."/>
            <person name="Pearson M."/>
            <person name="Priest M."/>
            <person name="Roberts A."/>
            <person name="Saif S."/>
            <person name="Shea T."/>
            <person name="Sisk P."/>
            <person name="Sykes S."/>
            <person name="Wortman J."/>
            <person name="Nusbaum C."/>
            <person name="Birren B."/>
        </authorList>
    </citation>
    <scope>NUCLEOTIDE SEQUENCE [LARGE SCALE GENOMIC DNA]</scope>
    <source>
        <strain evidence="3">PRA339</strain>
    </source>
</reference>
<organism evidence="1 3">
    <name type="scientific">Anncaliia algerae PRA339</name>
    <dbReference type="NCBI Taxonomy" id="1288291"/>
    <lineage>
        <taxon>Eukaryota</taxon>
        <taxon>Fungi</taxon>
        <taxon>Fungi incertae sedis</taxon>
        <taxon>Microsporidia</taxon>
        <taxon>Tubulinosematoidea</taxon>
        <taxon>Tubulinosematidae</taxon>
        <taxon>Anncaliia</taxon>
    </lineage>
</organism>
<protein>
    <submittedName>
        <fullName evidence="1">Uncharacterized protein</fullName>
    </submittedName>
</protein>
<reference evidence="1 3" key="2">
    <citation type="submission" date="2014-03" db="EMBL/GenBank/DDBJ databases">
        <title>The Genome Sequence of Anncaliia algerae insect isolate PRA339.</title>
        <authorList>
            <consortium name="The Broad Institute Genome Sequencing Platform"/>
            <consortium name="The Broad Institute Genome Sequencing Center for Infectious Disease"/>
            <person name="Cuomo C."/>
            <person name="Becnel J."/>
            <person name="Sanscrainte N."/>
            <person name="Walker B."/>
            <person name="Young S.K."/>
            <person name="Zeng Q."/>
            <person name="Gargeya S."/>
            <person name="Fitzgerald M."/>
            <person name="Haas B."/>
            <person name="Abouelleil A."/>
            <person name="Alvarado L."/>
            <person name="Arachchi H.M."/>
            <person name="Berlin A.M."/>
            <person name="Chapman S.B."/>
            <person name="Dewar J."/>
            <person name="Goldberg J."/>
            <person name="Griggs A."/>
            <person name="Gujja S."/>
            <person name="Hansen M."/>
            <person name="Howarth C."/>
            <person name="Imamovic A."/>
            <person name="Larimer J."/>
            <person name="McCowan C."/>
            <person name="Murphy C."/>
            <person name="Neiman D."/>
            <person name="Pearson M."/>
            <person name="Priest M."/>
            <person name="Roberts A."/>
            <person name="Saif S."/>
            <person name="Shea T."/>
            <person name="Sisk P."/>
            <person name="Sykes S."/>
            <person name="Wortman J."/>
            <person name="Nusbaum C."/>
            <person name="Birren B."/>
        </authorList>
    </citation>
    <scope>NUCLEOTIDE SEQUENCE [LARGE SCALE GENOMIC DNA]</scope>
    <source>
        <strain evidence="1 3">PRA339</strain>
    </source>
</reference>
<evidence type="ECO:0000313" key="2">
    <source>
        <dbReference type="EMBL" id="KCZ79977.1"/>
    </source>
</evidence>
<sequence length="101" mass="12040">MLFKPFHHNLYHSIFAPFSQGNFSASDLNKEQPIKIFQYLYFKTHNLFKRSCLSFAYDKLKWSQYPLMNIYALKYSGNVCHIHDSHISSLRFFFFAPITTC</sequence>
<evidence type="ECO:0000313" key="3">
    <source>
        <dbReference type="Proteomes" id="UP000030655"/>
    </source>
</evidence>
<dbReference type="HOGENOM" id="CLU_2291006_0_0_1"/>